<evidence type="ECO:0000256" key="1">
    <source>
        <dbReference type="SAM" id="SignalP"/>
    </source>
</evidence>
<dbReference type="Proteomes" id="UP000478208">
    <property type="component" value="Unassembled WGS sequence"/>
</dbReference>
<feature type="domain" description="DUF4412" evidence="2">
    <location>
        <begin position="44"/>
        <end position="220"/>
    </location>
</feature>
<evidence type="ECO:0000313" key="4">
    <source>
        <dbReference type="Proteomes" id="UP000478208"/>
    </source>
</evidence>
<name>A0A6L6UAG9_9FLAO</name>
<dbReference type="EMBL" id="WOWS01000005">
    <property type="protein sequence ID" value="MUU79340.1"/>
    <property type="molecule type" value="Genomic_DNA"/>
</dbReference>
<keyword evidence="4" id="KW-1185">Reference proteome</keyword>
<comment type="caution">
    <text evidence="3">The sequence shown here is derived from an EMBL/GenBank/DDBJ whole genome shotgun (WGS) entry which is preliminary data.</text>
</comment>
<proteinExistence type="predicted"/>
<dbReference type="AlphaFoldDB" id="A0A6L6UAG9"/>
<evidence type="ECO:0000259" key="2">
    <source>
        <dbReference type="Pfam" id="PF14371"/>
    </source>
</evidence>
<keyword evidence="1" id="KW-0732">Signal</keyword>
<feature type="chain" id="PRO_5026802902" evidence="1">
    <location>
        <begin position="25"/>
        <end position="237"/>
    </location>
</feature>
<organism evidence="3 4">
    <name type="scientific">Winogradskyella endarachnes</name>
    <dbReference type="NCBI Taxonomy" id="2681965"/>
    <lineage>
        <taxon>Bacteria</taxon>
        <taxon>Pseudomonadati</taxon>
        <taxon>Bacteroidota</taxon>
        <taxon>Flavobacteriia</taxon>
        <taxon>Flavobacteriales</taxon>
        <taxon>Flavobacteriaceae</taxon>
        <taxon>Winogradskyella</taxon>
    </lineage>
</organism>
<dbReference type="InterPro" id="IPR025524">
    <property type="entry name" value="DUF4412"/>
</dbReference>
<gene>
    <name evidence="3" type="ORF">GN138_12865</name>
</gene>
<sequence>MKISNSLKHFLFLICALSIQTAFAQFGKANKVELPDTYDFDYIYKLKMTHKKGAITFDYYLSENESYFGFNSAEMNKGSEDSNIFMVLDSDLEISAMFMEMMGKNVVQKTKLKASDLTSDEDMSNYSFTEIDSKTINGYECEGYVTENDNMKITFYITDDVTVSFNKAFGANVKNMPKGFDTSIMEKYAENGLMMEMIYVDKKKSKNNMTMECIGLEKTDFSIDTTKYGSMLGAFGG</sequence>
<feature type="signal peptide" evidence="1">
    <location>
        <begin position="1"/>
        <end position="24"/>
    </location>
</feature>
<evidence type="ECO:0000313" key="3">
    <source>
        <dbReference type="EMBL" id="MUU79340.1"/>
    </source>
</evidence>
<accession>A0A6L6UAG9</accession>
<reference evidence="3 4" key="1">
    <citation type="submission" date="2019-12" db="EMBL/GenBank/DDBJ databases">
        <authorList>
            <person name="Li J."/>
        </authorList>
    </citation>
    <scope>NUCLEOTIDE SEQUENCE [LARGE SCALE GENOMIC DNA]</scope>
    <source>
        <strain evidence="3 4">HL2-2</strain>
    </source>
</reference>
<protein>
    <submittedName>
        <fullName evidence="3">DUF4412 domain-containing protein</fullName>
    </submittedName>
</protein>
<dbReference type="RefSeq" id="WP_157364413.1">
    <property type="nucleotide sequence ID" value="NZ_WOWS01000005.1"/>
</dbReference>
<dbReference type="Pfam" id="PF14371">
    <property type="entry name" value="DUF4412"/>
    <property type="match status" value="1"/>
</dbReference>